<dbReference type="GO" id="GO:0005634">
    <property type="term" value="C:nucleus"/>
    <property type="evidence" value="ECO:0007669"/>
    <property type="project" value="TreeGrafter"/>
</dbReference>
<gene>
    <name evidence="3" type="ORF">SI7747_01000987</name>
</gene>
<dbReference type="GO" id="GO:0003723">
    <property type="term" value="F:RNA binding"/>
    <property type="evidence" value="ECO:0007669"/>
    <property type="project" value="UniProtKB-KW"/>
</dbReference>
<name>A0A7I8I9L4_SPIIN</name>
<dbReference type="EMBL" id="LR743588">
    <property type="protein sequence ID" value="CAA2614608.1"/>
    <property type="molecule type" value="Genomic_DNA"/>
</dbReference>
<keyword evidence="1" id="KW-0694">RNA-binding</keyword>
<feature type="region of interest" description="Disordered" evidence="2">
    <location>
        <begin position="1"/>
        <end position="29"/>
    </location>
</feature>
<evidence type="ECO:0000313" key="4">
    <source>
        <dbReference type="Proteomes" id="UP001189122"/>
    </source>
</evidence>
<dbReference type="PANTHER" id="PTHR12826:SF13">
    <property type="entry name" value="RNA-BINDING PROTEIN PNO1"/>
    <property type="match status" value="1"/>
</dbReference>
<proteinExistence type="predicted"/>
<dbReference type="CDD" id="cd22391">
    <property type="entry name" value="KH-I_PNO1_rpt1"/>
    <property type="match status" value="1"/>
</dbReference>
<evidence type="ECO:0000256" key="1">
    <source>
        <dbReference type="ARBA" id="ARBA00022884"/>
    </source>
</evidence>
<protein>
    <submittedName>
        <fullName evidence="3">Uncharacterized protein</fullName>
    </submittedName>
</protein>
<dbReference type="InterPro" id="IPR055212">
    <property type="entry name" value="KH-I_PNO1_first"/>
</dbReference>
<organism evidence="3">
    <name type="scientific">Spirodela intermedia</name>
    <name type="common">Intermediate duckweed</name>
    <dbReference type="NCBI Taxonomy" id="51605"/>
    <lineage>
        <taxon>Eukaryota</taxon>
        <taxon>Viridiplantae</taxon>
        <taxon>Streptophyta</taxon>
        <taxon>Embryophyta</taxon>
        <taxon>Tracheophyta</taxon>
        <taxon>Spermatophyta</taxon>
        <taxon>Magnoliopsida</taxon>
        <taxon>Liliopsida</taxon>
        <taxon>Araceae</taxon>
        <taxon>Lemnoideae</taxon>
        <taxon>Spirodela</taxon>
    </lineage>
</organism>
<evidence type="ECO:0000313" key="3">
    <source>
        <dbReference type="EMBL" id="CAA2614608.1"/>
    </source>
</evidence>
<dbReference type="EMBL" id="CACRZD030000001">
    <property type="protein sequence ID" value="CAA6654397.1"/>
    <property type="molecule type" value="Genomic_DNA"/>
</dbReference>
<accession>A0A7I8I9L4</accession>
<reference evidence="3 4" key="1">
    <citation type="submission" date="2019-12" db="EMBL/GenBank/DDBJ databases">
        <authorList>
            <person name="Scholz U."/>
            <person name="Mascher M."/>
            <person name="Fiebig A."/>
        </authorList>
    </citation>
    <scope>NUCLEOTIDE SEQUENCE</scope>
</reference>
<evidence type="ECO:0000256" key="2">
    <source>
        <dbReference type="SAM" id="MobiDB-lite"/>
    </source>
</evidence>
<keyword evidence="4" id="KW-1185">Reference proteome</keyword>
<dbReference type="PANTHER" id="PTHR12826">
    <property type="entry name" value="RIBONUCLEASE Y"/>
    <property type="match status" value="1"/>
</dbReference>
<dbReference type="AlphaFoldDB" id="A0A7I8I9L4"/>
<sequence length="208" mass="23403">MEVTSDRRSLAAPTSMELDSSAGVGVDKLPPKPKFAALSAQEMDGKVEFRRIPVPPHRYSPLKKNWMEIYTPVYEQMKIDIRMNLKARKVELKTRRDTPEVGNLQKCADFVHAFMLGFDVADALALLRLDDLYVESFEIQDVKTLRGEHEKRAIGRLSGKGGRPNPHPRLLRQHQGCQGLPLQSDPGLPAGKVYSKLRSVTARLAERC</sequence>
<dbReference type="Proteomes" id="UP001189122">
    <property type="component" value="Unassembled WGS sequence"/>
</dbReference>